<reference evidence="2 3" key="2">
    <citation type="submission" date="2018-11" db="EMBL/GenBank/DDBJ databases">
        <authorList>
            <consortium name="Pathogen Informatics"/>
        </authorList>
    </citation>
    <scope>NUCLEOTIDE SEQUENCE [LARGE SCALE GENOMIC DNA]</scope>
    <source>
        <strain evidence="2 3">MHpl1</strain>
    </source>
</reference>
<dbReference type="EMBL" id="UZAF01016236">
    <property type="protein sequence ID" value="VDO23767.1"/>
    <property type="molecule type" value="Genomic_DNA"/>
</dbReference>
<keyword evidence="3" id="KW-1185">Reference proteome</keyword>
<evidence type="ECO:0000256" key="1">
    <source>
        <dbReference type="SAM" id="SignalP"/>
    </source>
</evidence>
<dbReference type="WBParaSite" id="HPLM_0000468001-mRNA-1">
    <property type="protein sequence ID" value="HPLM_0000468001-mRNA-1"/>
    <property type="gene ID" value="HPLM_0000468001"/>
</dbReference>
<dbReference type="AlphaFoldDB" id="A0A0N4W482"/>
<name>A0A0N4W482_HAEPC</name>
<feature type="chain" id="PRO_5043123395" evidence="1">
    <location>
        <begin position="16"/>
        <end position="69"/>
    </location>
</feature>
<feature type="signal peptide" evidence="1">
    <location>
        <begin position="1"/>
        <end position="15"/>
    </location>
</feature>
<dbReference type="Proteomes" id="UP000268014">
    <property type="component" value="Unassembled WGS sequence"/>
</dbReference>
<proteinExistence type="predicted"/>
<sequence>MVSLLLIVPLSFVCTKPAAHQLRSLSTSAAIAALCIAHSNAIETLVDSKTAEEVEDLVLLARRRSSKSG</sequence>
<gene>
    <name evidence="2" type="ORF">HPLM_LOCUS4672</name>
</gene>
<reference evidence="4" key="1">
    <citation type="submission" date="2017-02" db="UniProtKB">
        <authorList>
            <consortium name="WormBaseParasite"/>
        </authorList>
    </citation>
    <scope>IDENTIFICATION</scope>
</reference>
<accession>A0A0N4W482</accession>
<evidence type="ECO:0000313" key="2">
    <source>
        <dbReference type="EMBL" id="VDO23767.1"/>
    </source>
</evidence>
<evidence type="ECO:0000313" key="4">
    <source>
        <dbReference type="WBParaSite" id="HPLM_0000468001-mRNA-1"/>
    </source>
</evidence>
<evidence type="ECO:0000313" key="3">
    <source>
        <dbReference type="Proteomes" id="UP000268014"/>
    </source>
</evidence>
<protein>
    <submittedName>
        <fullName evidence="4">Secreted protein</fullName>
    </submittedName>
</protein>
<keyword evidence="1" id="KW-0732">Signal</keyword>
<organism evidence="4">
    <name type="scientific">Haemonchus placei</name>
    <name type="common">Barber's pole worm</name>
    <dbReference type="NCBI Taxonomy" id="6290"/>
    <lineage>
        <taxon>Eukaryota</taxon>
        <taxon>Metazoa</taxon>
        <taxon>Ecdysozoa</taxon>
        <taxon>Nematoda</taxon>
        <taxon>Chromadorea</taxon>
        <taxon>Rhabditida</taxon>
        <taxon>Rhabditina</taxon>
        <taxon>Rhabditomorpha</taxon>
        <taxon>Strongyloidea</taxon>
        <taxon>Trichostrongylidae</taxon>
        <taxon>Haemonchus</taxon>
    </lineage>
</organism>